<dbReference type="GeneID" id="97492524"/>
<reference evidence="6 7" key="1">
    <citation type="journal article" date="2011" name="J. Bacteriol.">
        <title>Genome Sequence of the Ruminal Bacterium Megasphaera elsdenii.</title>
        <authorList>
            <person name="Marx H."/>
            <person name="Graf A.B."/>
            <person name="Tatto N."/>
            <person name="Thallinger G.G."/>
            <person name="Mattanovich D."/>
            <person name="Sauer M."/>
        </authorList>
    </citation>
    <scope>NUCLEOTIDE SEQUENCE [LARGE SCALE GENOMIC DNA]</scope>
    <source>
        <strain evidence="6 7">DSM 20460</strain>
    </source>
</reference>
<dbReference type="SMART" id="SM00481">
    <property type="entry name" value="POLIIIAc"/>
    <property type="match status" value="1"/>
</dbReference>
<dbReference type="EMBL" id="HE576794">
    <property type="protein sequence ID" value="CCC74138.1"/>
    <property type="molecule type" value="Genomic_DNA"/>
</dbReference>
<evidence type="ECO:0000256" key="3">
    <source>
        <dbReference type="ARBA" id="ARBA00022705"/>
    </source>
</evidence>
<evidence type="ECO:0000313" key="7">
    <source>
        <dbReference type="Proteomes" id="UP000010111"/>
    </source>
</evidence>
<keyword evidence="1" id="KW-0808">Transferase</keyword>
<dbReference type="InterPro" id="IPR016195">
    <property type="entry name" value="Pol/histidinol_Pase-like"/>
</dbReference>
<keyword evidence="2" id="KW-0548">Nucleotidyltransferase</keyword>
<dbReference type="STRING" id="1064535.MELS_1920"/>
<dbReference type="InterPro" id="IPR004805">
    <property type="entry name" value="DnaE2/DnaE/PolC"/>
</dbReference>
<dbReference type="NCBIfam" id="TIGR00594">
    <property type="entry name" value="polc"/>
    <property type="match status" value="1"/>
</dbReference>
<evidence type="ECO:0000313" key="6">
    <source>
        <dbReference type="EMBL" id="CCC74138.1"/>
    </source>
</evidence>
<feature type="domain" description="Polymerase/histidinol phosphatase N-terminal" evidence="5">
    <location>
        <begin position="3"/>
        <end position="70"/>
    </location>
</feature>
<dbReference type="RefSeq" id="WP_014016863.1">
    <property type="nucleotide sequence ID" value="NC_015873.1"/>
</dbReference>
<accession>G0VS98</accession>
<dbReference type="AlphaFoldDB" id="G0VS98"/>
<dbReference type="eggNOG" id="COG0587">
    <property type="taxonomic scope" value="Bacteria"/>
</dbReference>
<keyword evidence="7" id="KW-1185">Reference proteome</keyword>
<sequence length="883" mass="100557">MFSNLHTHTDYSLHDGYAKIPDLVSRAKELGYPALAITDHGTVTGLIDFYEECKKQGIKPILGCEFYYTNEITVKEAPTYHLLILAKDNDGYKNMMKMDTYAHEHFYRKPRIGIEALKQYHEGLICTTACIAGPLSASEPESLYNNLLEIFGDDLYVEIQPHDFQEQIEYNEKWKDYFPSSKTIVTLDSHYIDKEDIQAHKLWLGLGDDSQYYASDDYYLRSEDEVLDWFKKYGIDAKSYIDNVQEIVDKCNVEIEFGGQHYPVFCDDPATYVKQKCNEGFKALGISKYPNKDKYIKQVRHEFKILSDLGYLNYFCIIDDMIRHCREVGIPTGLGRGSVVGSLTAYLMGITKLDPIKYNLVFERFANPERVTPADIDTDVSTPRRGDVIEYVKEKYGEVYQVRTISYVQDKSAVQRAAQAINGKHYLDLISEYKKTDSYKKKAEENERLADHDAFIACRNKELIKPVEYTKMSKNINIVEDMPEKTSLQKRWKALAMKFRGHIISYGCHASAVLVSPEDVCNWTAIEKQGDNMVVCHDFHQLEAQGLLKLDILGLETLDIIEQTKHRAGIDIDVAKIPVDDKTTAAMLRKGDTTGCFQIESNVMTNIIIRMNVKNVEDMSAVVALGRPGPLDSGMAETFLRRRNHQEPTVYDIPELEPILRDTEGVILYQEQIMQIAQKICGYSLGEADNLRRIIGRKVVDEMKPAVDDMISRGVKNGYTEAQMKRLTDNIITFASYGFNRGHSAAYGMTAWVTAYLKAHYPAAFMASLLDSNCKDKPKLASYILEAMHMGIKILPPQLSHYNCYSDYDEEGAYIILGLNCIAGVGNTQIPKDSPEDFKTFLEANINMNKTVLSNLVKAGVFKGNRDEMLQYIVWAKDKRKSK</sequence>
<dbReference type="GO" id="GO:0003887">
    <property type="term" value="F:DNA-directed DNA polymerase activity"/>
    <property type="evidence" value="ECO:0007669"/>
    <property type="project" value="UniProtKB-KW"/>
</dbReference>
<evidence type="ECO:0000259" key="5">
    <source>
        <dbReference type="SMART" id="SM00481"/>
    </source>
</evidence>
<evidence type="ECO:0000256" key="1">
    <source>
        <dbReference type="ARBA" id="ARBA00022679"/>
    </source>
</evidence>
<dbReference type="Gene3D" id="3.20.20.140">
    <property type="entry name" value="Metal-dependent hydrolases"/>
    <property type="match status" value="1"/>
</dbReference>
<dbReference type="GO" id="GO:0006260">
    <property type="term" value="P:DNA replication"/>
    <property type="evidence" value="ECO:0007669"/>
    <property type="project" value="UniProtKB-KW"/>
</dbReference>
<dbReference type="InterPro" id="IPR004013">
    <property type="entry name" value="PHP_dom"/>
</dbReference>
<dbReference type="HOGENOM" id="CLU_001600_0_1_9"/>
<dbReference type="Pfam" id="PF07733">
    <property type="entry name" value="DNA_pol3_alpha"/>
    <property type="match status" value="1"/>
</dbReference>
<dbReference type="GO" id="GO:0008408">
    <property type="term" value="F:3'-5' exonuclease activity"/>
    <property type="evidence" value="ECO:0007669"/>
    <property type="project" value="InterPro"/>
</dbReference>
<dbReference type="PANTHER" id="PTHR32294">
    <property type="entry name" value="DNA POLYMERASE III SUBUNIT ALPHA"/>
    <property type="match status" value="1"/>
</dbReference>
<dbReference type="Proteomes" id="UP000010111">
    <property type="component" value="Chromosome"/>
</dbReference>
<protein>
    <submittedName>
        <fullName evidence="6">DNA polymerase III</fullName>
    </submittedName>
</protein>
<keyword evidence="3" id="KW-0235">DNA replication</keyword>
<name>G0VS98_MEGEL</name>
<dbReference type="PANTHER" id="PTHR32294:SF0">
    <property type="entry name" value="DNA POLYMERASE III SUBUNIT ALPHA"/>
    <property type="match status" value="1"/>
</dbReference>
<dbReference type="InterPro" id="IPR003141">
    <property type="entry name" value="Pol/His_phosphatase_N"/>
</dbReference>
<dbReference type="InterPro" id="IPR040982">
    <property type="entry name" value="DNA_pol3_finger"/>
</dbReference>
<dbReference type="InterPro" id="IPR011708">
    <property type="entry name" value="DNA_pol3_alpha_NTPase_dom"/>
</dbReference>
<dbReference type="Pfam" id="PF02811">
    <property type="entry name" value="PHP"/>
    <property type="match status" value="1"/>
</dbReference>
<organism evidence="6 7">
    <name type="scientific">Megasphaera elsdenii DSM 20460</name>
    <dbReference type="NCBI Taxonomy" id="1064535"/>
    <lineage>
        <taxon>Bacteria</taxon>
        <taxon>Bacillati</taxon>
        <taxon>Bacillota</taxon>
        <taxon>Negativicutes</taxon>
        <taxon>Veillonellales</taxon>
        <taxon>Veillonellaceae</taxon>
        <taxon>Megasphaera</taxon>
    </lineage>
</organism>
<keyword evidence="4" id="KW-0239">DNA-directed DNA polymerase</keyword>
<evidence type="ECO:0000256" key="2">
    <source>
        <dbReference type="ARBA" id="ARBA00022695"/>
    </source>
</evidence>
<evidence type="ECO:0000256" key="4">
    <source>
        <dbReference type="ARBA" id="ARBA00022932"/>
    </source>
</evidence>
<dbReference type="KEGG" id="med:MELS_1920"/>
<dbReference type="Pfam" id="PF17657">
    <property type="entry name" value="DNA_pol3_finger"/>
    <property type="match status" value="1"/>
</dbReference>
<dbReference type="SUPFAM" id="SSF89550">
    <property type="entry name" value="PHP domain-like"/>
    <property type="match status" value="1"/>
</dbReference>
<gene>
    <name evidence="6" type="ORF">MELS_1920</name>
</gene>
<proteinExistence type="predicted"/>